<evidence type="ECO:0000313" key="3">
    <source>
        <dbReference type="EMBL" id="GET38012.1"/>
    </source>
</evidence>
<evidence type="ECO:0000259" key="2">
    <source>
        <dbReference type="PROSITE" id="PS51918"/>
    </source>
</evidence>
<dbReference type="PROSITE" id="PS51918">
    <property type="entry name" value="RADICAL_SAM"/>
    <property type="match status" value="1"/>
</dbReference>
<evidence type="ECO:0000313" key="4">
    <source>
        <dbReference type="Proteomes" id="UP001050975"/>
    </source>
</evidence>
<dbReference type="SMART" id="SM00729">
    <property type="entry name" value="Elp3"/>
    <property type="match status" value="1"/>
</dbReference>
<dbReference type="CDD" id="cd01335">
    <property type="entry name" value="Radical_SAM"/>
    <property type="match status" value="1"/>
</dbReference>
<dbReference type="EMBL" id="BLAY01000037">
    <property type="protein sequence ID" value="GET38012.1"/>
    <property type="molecule type" value="Genomic_DNA"/>
</dbReference>
<dbReference type="GO" id="GO:0006779">
    <property type="term" value="P:porphyrin-containing compound biosynthetic process"/>
    <property type="evidence" value="ECO:0007669"/>
    <property type="project" value="TreeGrafter"/>
</dbReference>
<accession>A0AAV3X5A2</accession>
<dbReference type="PANTHER" id="PTHR13932:SF5">
    <property type="entry name" value="RADICAL S-ADENOSYL METHIONINE DOMAIN-CONTAINING PROTEIN 1, MITOCHONDRIAL"/>
    <property type="match status" value="1"/>
</dbReference>
<proteinExistence type="predicted"/>
<dbReference type="Proteomes" id="UP001050975">
    <property type="component" value="Unassembled WGS sequence"/>
</dbReference>
<dbReference type="InterPro" id="IPR007197">
    <property type="entry name" value="rSAM"/>
</dbReference>
<dbReference type="InterPro" id="IPR023404">
    <property type="entry name" value="rSAM_horseshoe"/>
</dbReference>
<dbReference type="SFLD" id="SFLDG01065">
    <property type="entry name" value="anaerobic_coproporphyrinogen-I"/>
    <property type="match status" value="1"/>
</dbReference>
<dbReference type="PANTHER" id="PTHR13932">
    <property type="entry name" value="COPROPORPHYRINIGEN III OXIDASE"/>
    <property type="match status" value="1"/>
</dbReference>
<protein>
    <recommendedName>
        <fullName evidence="1">Heme chaperone HemW</fullName>
    </recommendedName>
</protein>
<dbReference type="InterPro" id="IPR034505">
    <property type="entry name" value="Coproporphyrinogen-III_oxidase"/>
</dbReference>
<feature type="domain" description="Radical SAM core" evidence="2">
    <location>
        <begin position="75"/>
        <end position="324"/>
    </location>
</feature>
<dbReference type="GO" id="GO:0051539">
    <property type="term" value="F:4 iron, 4 sulfur cluster binding"/>
    <property type="evidence" value="ECO:0007669"/>
    <property type="project" value="TreeGrafter"/>
</dbReference>
<reference evidence="3" key="1">
    <citation type="submission" date="2019-10" db="EMBL/GenBank/DDBJ databases">
        <title>Draft genome sequece of Microseira wollei NIES-4236.</title>
        <authorList>
            <person name="Yamaguchi H."/>
            <person name="Suzuki S."/>
            <person name="Kawachi M."/>
        </authorList>
    </citation>
    <scope>NUCLEOTIDE SEQUENCE</scope>
    <source>
        <strain evidence="3">NIES-4236</strain>
    </source>
</reference>
<organism evidence="3 4">
    <name type="scientific">Microseira wollei NIES-4236</name>
    <dbReference type="NCBI Taxonomy" id="2530354"/>
    <lineage>
        <taxon>Bacteria</taxon>
        <taxon>Bacillati</taxon>
        <taxon>Cyanobacteriota</taxon>
        <taxon>Cyanophyceae</taxon>
        <taxon>Oscillatoriophycideae</taxon>
        <taxon>Aerosakkonematales</taxon>
        <taxon>Aerosakkonemataceae</taxon>
        <taxon>Microseira</taxon>
    </lineage>
</organism>
<sequence>MEVASNQAKNCSQALKSLNTFDANYPPAKVVELLNREENVKLYNYITEDPFGAHHFPGTTALEVSDFHFYVNEELEKGEELFLWAYIPLCNYKCYYCQFPVVLQSSDPVNAQSRAKSWVDYNIKEAILWQEKIPKLKTAPIGEFCLFGGTPTQIPMEELGRLIDFYKENFNFTQNSTIRVEGSPDSLTQEMLEFLYEKGCRKISYGIQSFNDELISLSGRGHSGQQAIDTLLNARKIGFERITGDLIYGLVNQTISDFEKDVKTALEYQFDTVVTTKLHLGAYEKTGTAISGISPAKWQNSEYREKLTLKGLRWPTLGEQYQMRELAVKLFAQDDRSEYPTMYFQKKATGAERWKSLQVDQNRQNVEIGIGLGGSSHCAKASGVVEVNPKFYQAAIEEGKIPLTVKGYDQSSQEASSIRKSLSTCQPVFNSYHVNRFPEGNLLKGHWGKVFRDLERRELLSIDESSESITLSQNGKTLVEAIMNTEIQ</sequence>
<dbReference type="SUPFAM" id="SSF102114">
    <property type="entry name" value="Radical SAM enzymes"/>
    <property type="match status" value="1"/>
</dbReference>
<dbReference type="Gene3D" id="3.80.30.20">
    <property type="entry name" value="tm_1862 like domain"/>
    <property type="match status" value="1"/>
</dbReference>
<dbReference type="SFLD" id="SFLDS00029">
    <property type="entry name" value="Radical_SAM"/>
    <property type="match status" value="1"/>
</dbReference>
<dbReference type="RefSeq" id="WP_226580448.1">
    <property type="nucleotide sequence ID" value="NZ_BLAY01000037.1"/>
</dbReference>
<dbReference type="AlphaFoldDB" id="A0AAV3X5A2"/>
<keyword evidence="4" id="KW-1185">Reference proteome</keyword>
<dbReference type="InterPro" id="IPR058240">
    <property type="entry name" value="rSAM_sf"/>
</dbReference>
<dbReference type="InterPro" id="IPR006638">
    <property type="entry name" value="Elp3/MiaA/NifB-like_rSAM"/>
</dbReference>
<dbReference type="GO" id="GO:0003824">
    <property type="term" value="F:catalytic activity"/>
    <property type="evidence" value="ECO:0007669"/>
    <property type="project" value="InterPro"/>
</dbReference>
<gene>
    <name evidence="3" type="primary">hemN_1</name>
    <name evidence="3" type="ORF">MiSe_27660</name>
</gene>
<comment type="caution">
    <text evidence="3">The sequence shown here is derived from an EMBL/GenBank/DDBJ whole genome shotgun (WGS) entry which is preliminary data.</text>
</comment>
<dbReference type="GO" id="GO:0005737">
    <property type="term" value="C:cytoplasm"/>
    <property type="evidence" value="ECO:0007669"/>
    <property type="project" value="TreeGrafter"/>
</dbReference>
<name>A0AAV3X5A2_9CYAN</name>
<dbReference type="Pfam" id="PF04055">
    <property type="entry name" value="Radical_SAM"/>
    <property type="match status" value="1"/>
</dbReference>
<evidence type="ECO:0000256" key="1">
    <source>
        <dbReference type="ARBA" id="ARBA00017228"/>
    </source>
</evidence>